<comment type="function">
    <text evidence="10">Specifically catalyzes the dephosphorylation of 2-phosphoglycolate. Is involved in the dissimilation of the intracellular 2-phosphoglycolate formed during the DNA repair of 3'-phosphoglycolate ends, a major class of DNA lesions induced by oxidative stress.</text>
</comment>
<dbReference type="GO" id="GO:0005975">
    <property type="term" value="P:carbohydrate metabolic process"/>
    <property type="evidence" value="ECO:0007669"/>
    <property type="project" value="InterPro"/>
</dbReference>
<dbReference type="FunFam" id="3.40.50.1000:FF:000022">
    <property type="entry name" value="Phosphoglycolate phosphatase"/>
    <property type="match status" value="1"/>
</dbReference>
<dbReference type="SUPFAM" id="SSF56784">
    <property type="entry name" value="HAD-like"/>
    <property type="match status" value="1"/>
</dbReference>
<dbReference type="InterPro" id="IPR037512">
    <property type="entry name" value="PGPase_prok"/>
</dbReference>
<dbReference type="GO" id="GO:0008967">
    <property type="term" value="F:phosphoglycolate phosphatase activity"/>
    <property type="evidence" value="ECO:0007669"/>
    <property type="project" value="UniProtKB-EC"/>
</dbReference>
<sequence>MIHAVLFDLDGTLADTAPDLGYALNQQLALHGKQPISLEQIRVEASNGARGLLKLGFGVTHTDRKYETMREEFLAIYAENLCKETQLFPGITEILSELEARTICWGIVTNKPSRFTLPLLQMLGLKQRAAVIVSGDDTNYSKPHPEPLLTACRKINISPQNCLYLGDDLRDVEASRAAGIMPIIAGYGYSGSHSQPDTWGADGIINHPGNLLDYI</sequence>
<dbReference type="SFLD" id="SFLDS00003">
    <property type="entry name" value="Haloacid_Dehalogenase"/>
    <property type="match status" value="1"/>
</dbReference>
<keyword evidence="6" id="KW-0479">Metal-binding</keyword>
<evidence type="ECO:0000313" key="12">
    <source>
        <dbReference type="Proteomes" id="UP000198729"/>
    </source>
</evidence>
<keyword evidence="8" id="KW-0460">Magnesium</keyword>
<protein>
    <recommendedName>
        <fullName evidence="5">phosphoglycolate phosphatase</fullName>
        <ecNumber evidence="5">3.1.3.18</ecNumber>
    </recommendedName>
</protein>
<comment type="similarity">
    <text evidence="4">Belongs to the HAD-like hydrolase superfamily. CbbY/CbbZ/Gph/YieH family.</text>
</comment>
<dbReference type="Gene3D" id="1.10.150.240">
    <property type="entry name" value="Putative phosphatase, domain 2"/>
    <property type="match status" value="1"/>
</dbReference>
<dbReference type="InterPro" id="IPR023214">
    <property type="entry name" value="HAD_sf"/>
</dbReference>
<dbReference type="NCBIfam" id="TIGR01549">
    <property type="entry name" value="HAD-SF-IA-v1"/>
    <property type="match status" value="1"/>
</dbReference>
<evidence type="ECO:0000256" key="5">
    <source>
        <dbReference type="ARBA" id="ARBA00013078"/>
    </source>
</evidence>
<organism evidence="11 12">
    <name type="scientific">Nitrosomonas mobilis</name>
    <dbReference type="NCBI Taxonomy" id="51642"/>
    <lineage>
        <taxon>Bacteria</taxon>
        <taxon>Pseudomonadati</taxon>
        <taxon>Pseudomonadota</taxon>
        <taxon>Betaproteobacteria</taxon>
        <taxon>Nitrosomonadales</taxon>
        <taxon>Nitrosomonadaceae</taxon>
        <taxon>Nitrosomonas</taxon>
    </lineage>
</organism>
<keyword evidence="12" id="KW-1185">Reference proteome</keyword>
<dbReference type="GO" id="GO:0005829">
    <property type="term" value="C:cytosol"/>
    <property type="evidence" value="ECO:0007669"/>
    <property type="project" value="TreeGrafter"/>
</dbReference>
<comment type="pathway">
    <text evidence="3">Organic acid metabolism; glycolate biosynthesis; glycolate from 2-phosphoglycolate: step 1/1.</text>
</comment>
<dbReference type="Proteomes" id="UP000198729">
    <property type="component" value="Unassembled WGS sequence"/>
</dbReference>
<comment type="catalytic activity">
    <reaction evidence="1">
        <text>2-phosphoglycolate + H2O = glycolate + phosphate</text>
        <dbReference type="Rhea" id="RHEA:14369"/>
        <dbReference type="ChEBI" id="CHEBI:15377"/>
        <dbReference type="ChEBI" id="CHEBI:29805"/>
        <dbReference type="ChEBI" id="CHEBI:43474"/>
        <dbReference type="ChEBI" id="CHEBI:58033"/>
        <dbReference type="EC" id="3.1.3.18"/>
    </reaction>
</comment>
<dbReference type="InterPro" id="IPR023198">
    <property type="entry name" value="PGP-like_dom2"/>
</dbReference>
<evidence type="ECO:0000256" key="7">
    <source>
        <dbReference type="ARBA" id="ARBA00022801"/>
    </source>
</evidence>
<gene>
    <name evidence="11" type="primary">gph</name>
    <name evidence="11" type="ORF">NSMM_480061</name>
</gene>
<dbReference type="InterPro" id="IPR006439">
    <property type="entry name" value="HAD-SF_hydro_IA"/>
</dbReference>
<evidence type="ECO:0000256" key="8">
    <source>
        <dbReference type="ARBA" id="ARBA00022842"/>
    </source>
</evidence>
<evidence type="ECO:0000256" key="6">
    <source>
        <dbReference type="ARBA" id="ARBA00022723"/>
    </source>
</evidence>
<dbReference type="RefSeq" id="WP_090286855.1">
    <property type="nucleotide sequence ID" value="NZ_FMWO01000056.1"/>
</dbReference>
<keyword evidence="7 11" id="KW-0378">Hydrolase</keyword>
<evidence type="ECO:0000256" key="4">
    <source>
        <dbReference type="ARBA" id="ARBA00006171"/>
    </source>
</evidence>
<dbReference type="NCBIfam" id="TIGR01449">
    <property type="entry name" value="PGP_bact"/>
    <property type="match status" value="1"/>
</dbReference>
<evidence type="ECO:0000256" key="2">
    <source>
        <dbReference type="ARBA" id="ARBA00001946"/>
    </source>
</evidence>
<dbReference type="OrthoDB" id="9776368at2"/>
<dbReference type="EC" id="3.1.3.18" evidence="5"/>
<dbReference type="GO" id="GO:0006281">
    <property type="term" value="P:DNA repair"/>
    <property type="evidence" value="ECO:0007669"/>
    <property type="project" value="TreeGrafter"/>
</dbReference>
<dbReference type="PANTHER" id="PTHR43434:SF23">
    <property type="entry name" value="PHOSPHOGLYCOLATE PHOSPHATASE"/>
    <property type="match status" value="1"/>
</dbReference>
<dbReference type="EMBL" id="FMWO01000056">
    <property type="protein sequence ID" value="SCZ86059.1"/>
    <property type="molecule type" value="Genomic_DNA"/>
</dbReference>
<reference evidence="11 12" key="1">
    <citation type="submission" date="2016-10" db="EMBL/GenBank/DDBJ databases">
        <authorList>
            <person name="de Groot N.N."/>
        </authorList>
    </citation>
    <scope>NUCLEOTIDE SEQUENCE [LARGE SCALE GENOMIC DNA]</scope>
    <source>
        <strain evidence="11">1</strain>
    </source>
</reference>
<name>A0A1G5SI59_9PROT</name>
<keyword evidence="9" id="KW-0119">Carbohydrate metabolism</keyword>
<dbReference type="InterPro" id="IPR036412">
    <property type="entry name" value="HAD-like_sf"/>
</dbReference>
<dbReference type="AlphaFoldDB" id="A0A1G5SI59"/>
<dbReference type="InterPro" id="IPR041492">
    <property type="entry name" value="HAD_2"/>
</dbReference>
<dbReference type="Pfam" id="PF13419">
    <property type="entry name" value="HAD_2"/>
    <property type="match status" value="1"/>
</dbReference>
<dbReference type="PANTHER" id="PTHR43434">
    <property type="entry name" value="PHOSPHOGLYCOLATE PHOSPHATASE"/>
    <property type="match status" value="1"/>
</dbReference>
<evidence type="ECO:0000313" key="11">
    <source>
        <dbReference type="EMBL" id="SCZ86059.1"/>
    </source>
</evidence>
<dbReference type="SFLD" id="SFLDG01135">
    <property type="entry name" value="C1.5.6:_HAD__Beta-PGM__Phospha"/>
    <property type="match status" value="1"/>
</dbReference>
<evidence type="ECO:0000256" key="3">
    <source>
        <dbReference type="ARBA" id="ARBA00004818"/>
    </source>
</evidence>
<evidence type="ECO:0000256" key="9">
    <source>
        <dbReference type="ARBA" id="ARBA00023277"/>
    </source>
</evidence>
<dbReference type="InterPro" id="IPR050155">
    <property type="entry name" value="HAD-like_hydrolase_sf"/>
</dbReference>
<evidence type="ECO:0000256" key="10">
    <source>
        <dbReference type="ARBA" id="ARBA00059247"/>
    </source>
</evidence>
<dbReference type="GO" id="GO:0046872">
    <property type="term" value="F:metal ion binding"/>
    <property type="evidence" value="ECO:0007669"/>
    <property type="project" value="UniProtKB-KW"/>
</dbReference>
<proteinExistence type="inferred from homology"/>
<evidence type="ECO:0000256" key="1">
    <source>
        <dbReference type="ARBA" id="ARBA00000830"/>
    </source>
</evidence>
<dbReference type="STRING" id="51642.NSMM_480061"/>
<accession>A0A1G5SI59</accession>
<comment type="cofactor">
    <cofactor evidence="2">
        <name>Mg(2+)</name>
        <dbReference type="ChEBI" id="CHEBI:18420"/>
    </cofactor>
</comment>
<dbReference type="Gene3D" id="3.40.50.1000">
    <property type="entry name" value="HAD superfamily/HAD-like"/>
    <property type="match status" value="1"/>
</dbReference>
<dbReference type="SFLD" id="SFLDG01129">
    <property type="entry name" value="C1.5:_HAD__Beta-PGM__Phosphata"/>
    <property type="match status" value="1"/>
</dbReference>